<dbReference type="OrthoDB" id="5352000at2759"/>
<feature type="region of interest" description="Disordered" evidence="5">
    <location>
        <begin position="466"/>
        <end position="485"/>
    </location>
</feature>
<feature type="compositionally biased region" description="Polar residues" evidence="5">
    <location>
        <begin position="714"/>
        <end position="725"/>
    </location>
</feature>
<dbReference type="Gene3D" id="2.120.10.80">
    <property type="entry name" value="Kelch-type beta propeller"/>
    <property type="match status" value="1"/>
</dbReference>
<dbReference type="AlphaFoldDB" id="A0A6A6RTX7"/>
<dbReference type="InterPro" id="IPR015915">
    <property type="entry name" value="Kelch-typ_b-propeller"/>
</dbReference>
<evidence type="ECO:0000256" key="4">
    <source>
        <dbReference type="ARBA" id="ARBA00023136"/>
    </source>
</evidence>
<evidence type="ECO:0000256" key="5">
    <source>
        <dbReference type="SAM" id="MobiDB-lite"/>
    </source>
</evidence>
<dbReference type="SUPFAM" id="SSF50965">
    <property type="entry name" value="Galactose oxidase, central domain"/>
    <property type="match status" value="1"/>
</dbReference>
<dbReference type="GO" id="GO:0016020">
    <property type="term" value="C:membrane"/>
    <property type="evidence" value="ECO:0007669"/>
    <property type="project" value="UniProtKB-SubCell"/>
</dbReference>
<dbReference type="Proteomes" id="UP000799753">
    <property type="component" value="Unassembled WGS sequence"/>
</dbReference>
<feature type="non-terminal residue" evidence="7">
    <location>
        <position position="754"/>
    </location>
</feature>
<keyword evidence="2 6" id="KW-0812">Transmembrane</keyword>
<dbReference type="PANTHER" id="PTHR15549">
    <property type="entry name" value="PAIRED IMMUNOGLOBULIN-LIKE TYPE 2 RECEPTOR"/>
    <property type="match status" value="1"/>
</dbReference>
<gene>
    <name evidence="7" type="ORF">P280DRAFT_377018</name>
</gene>
<feature type="transmembrane region" description="Helical" evidence="6">
    <location>
        <begin position="380"/>
        <end position="405"/>
    </location>
</feature>
<sequence>MGLPTPKYPLTDHCSIVHEETLYVYSPEGFQSLQLGKGGEWKTLPMDISLTGAQCVKAVPGGNSDDARLYIVGGTVNSTASTWDYPGMMFYSIKEKKWDWIRSTVWSMKDRVNHAAIYLDKVKAIAVFSGSQVGYTGPTSETFLMGIEKPFASIASQGPAPVLNPQMKQWDEQRALMVGGTVVGGDGNTDLWTFNPDSSEGWKQLSAGLPSPLASPDSVQSSLISGTDGSKVLELFDMSVTPNKVTRLALLKAGGEAAATGTTVGDAKQSSKEKRLTLADWPEYNSTYAPTVQRTGSSLAQGDDDTVVITGGSKEDALIIFDQQLNSWKNATELFSGKQSQNILATSSSTSSSATATATPSAAVSSPAAAPASVTNKDRMLTVLGATLGAIFGIAALLILLLFCLKWRKSKGKGQPGGYQEKDRLSFADRGDVYMSEPAMHKFEEANMSQTSLAIIGGAAGGRPAGHKKGMLSDGSTSGLIKKSSPLGYSEPVELSKFNLKPEQNTEALTRQNSGRAAPTLGTGDLSRSRSSGWSRYFANNVATNLAQMPSDRSTFASDRTSTASQSQYTNSRYQPSQAVPPLDIPKFEGQRVSKVARGSPTMGHSSETLPGVAMQAQLSRADSNGSTHSGYSRDDHYLRDSVDSWSPVNDNGRPPSSAYTGSVIIDDFRQTQGASYYDENFRQSNYSYFPGQTLGDSGVRESTATTFPGVGALSNTTTQQQTDLFPTPPRLGVTAPEGRDSTVTVFPGLHAGT</sequence>
<proteinExistence type="predicted"/>
<dbReference type="GO" id="GO:0071944">
    <property type="term" value="C:cell periphery"/>
    <property type="evidence" value="ECO:0007669"/>
    <property type="project" value="UniProtKB-ARBA"/>
</dbReference>
<keyword evidence="4 6" id="KW-0472">Membrane</keyword>
<name>A0A6A6RTX7_9PLEO</name>
<evidence type="ECO:0008006" key="9">
    <source>
        <dbReference type="Google" id="ProtNLM"/>
    </source>
</evidence>
<organism evidence="7 8">
    <name type="scientific">Massarina eburnea CBS 473.64</name>
    <dbReference type="NCBI Taxonomy" id="1395130"/>
    <lineage>
        <taxon>Eukaryota</taxon>
        <taxon>Fungi</taxon>
        <taxon>Dikarya</taxon>
        <taxon>Ascomycota</taxon>
        <taxon>Pezizomycotina</taxon>
        <taxon>Dothideomycetes</taxon>
        <taxon>Pleosporomycetidae</taxon>
        <taxon>Pleosporales</taxon>
        <taxon>Massarineae</taxon>
        <taxon>Massarinaceae</taxon>
        <taxon>Massarina</taxon>
    </lineage>
</organism>
<feature type="region of interest" description="Disordered" evidence="5">
    <location>
        <begin position="350"/>
        <end position="370"/>
    </location>
</feature>
<dbReference type="InterPro" id="IPR051694">
    <property type="entry name" value="Immunoregulatory_rcpt-like"/>
</dbReference>
<evidence type="ECO:0000256" key="2">
    <source>
        <dbReference type="ARBA" id="ARBA00022692"/>
    </source>
</evidence>
<feature type="region of interest" description="Disordered" evidence="5">
    <location>
        <begin position="508"/>
        <end position="531"/>
    </location>
</feature>
<evidence type="ECO:0000256" key="6">
    <source>
        <dbReference type="SAM" id="Phobius"/>
    </source>
</evidence>
<evidence type="ECO:0000313" key="7">
    <source>
        <dbReference type="EMBL" id="KAF2638161.1"/>
    </source>
</evidence>
<protein>
    <recommendedName>
        <fullName evidence="9">Galactose oxidase</fullName>
    </recommendedName>
</protein>
<feature type="region of interest" description="Disordered" evidence="5">
    <location>
        <begin position="550"/>
        <end position="583"/>
    </location>
</feature>
<evidence type="ECO:0000256" key="1">
    <source>
        <dbReference type="ARBA" id="ARBA00004167"/>
    </source>
</evidence>
<dbReference type="InterPro" id="IPR011043">
    <property type="entry name" value="Gal_Oxase/kelch_b-propeller"/>
</dbReference>
<feature type="compositionally biased region" description="Polar residues" evidence="5">
    <location>
        <begin position="550"/>
        <end position="578"/>
    </location>
</feature>
<reference evidence="7" key="1">
    <citation type="journal article" date="2020" name="Stud. Mycol.">
        <title>101 Dothideomycetes genomes: a test case for predicting lifestyles and emergence of pathogens.</title>
        <authorList>
            <person name="Haridas S."/>
            <person name="Albert R."/>
            <person name="Binder M."/>
            <person name="Bloem J."/>
            <person name="Labutti K."/>
            <person name="Salamov A."/>
            <person name="Andreopoulos B."/>
            <person name="Baker S."/>
            <person name="Barry K."/>
            <person name="Bills G."/>
            <person name="Bluhm B."/>
            <person name="Cannon C."/>
            <person name="Castanera R."/>
            <person name="Culley D."/>
            <person name="Daum C."/>
            <person name="Ezra D."/>
            <person name="Gonzalez J."/>
            <person name="Henrissat B."/>
            <person name="Kuo A."/>
            <person name="Liang C."/>
            <person name="Lipzen A."/>
            <person name="Lutzoni F."/>
            <person name="Magnuson J."/>
            <person name="Mondo S."/>
            <person name="Nolan M."/>
            <person name="Ohm R."/>
            <person name="Pangilinan J."/>
            <person name="Park H.-J."/>
            <person name="Ramirez L."/>
            <person name="Alfaro M."/>
            <person name="Sun H."/>
            <person name="Tritt A."/>
            <person name="Yoshinaga Y."/>
            <person name="Zwiers L.-H."/>
            <person name="Turgeon B."/>
            <person name="Goodwin S."/>
            <person name="Spatafora J."/>
            <person name="Crous P."/>
            <person name="Grigoriev I."/>
        </authorList>
    </citation>
    <scope>NUCLEOTIDE SEQUENCE</scope>
    <source>
        <strain evidence="7">CBS 473.64</strain>
    </source>
</reference>
<accession>A0A6A6RTX7</accession>
<dbReference type="EMBL" id="MU006791">
    <property type="protein sequence ID" value="KAF2638161.1"/>
    <property type="molecule type" value="Genomic_DNA"/>
</dbReference>
<feature type="region of interest" description="Disordered" evidence="5">
    <location>
        <begin position="710"/>
        <end position="744"/>
    </location>
</feature>
<evidence type="ECO:0000256" key="3">
    <source>
        <dbReference type="ARBA" id="ARBA00022989"/>
    </source>
</evidence>
<keyword evidence="3 6" id="KW-1133">Transmembrane helix</keyword>
<keyword evidence="8" id="KW-1185">Reference proteome</keyword>
<evidence type="ECO:0000313" key="8">
    <source>
        <dbReference type="Proteomes" id="UP000799753"/>
    </source>
</evidence>
<comment type="subcellular location">
    <subcellularLocation>
        <location evidence="1">Membrane</location>
        <topology evidence="1">Single-pass membrane protein</topology>
    </subcellularLocation>
</comment>